<protein>
    <submittedName>
        <fullName evidence="1">Uncharacterized protein</fullName>
    </submittedName>
</protein>
<proteinExistence type="predicted"/>
<dbReference type="Proteomes" id="UP001472677">
    <property type="component" value="Unassembled WGS sequence"/>
</dbReference>
<reference evidence="1 2" key="1">
    <citation type="journal article" date="2024" name="G3 (Bethesda)">
        <title>Genome assembly of Hibiscus sabdariffa L. provides insights into metabolisms of medicinal natural products.</title>
        <authorList>
            <person name="Kim T."/>
        </authorList>
    </citation>
    <scope>NUCLEOTIDE SEQUENCE [LARGE SCALE GENOMIC DNA]</scope>
    <source>
        <strain evidence="1">TK-2024</strain>
        <tissue evidence="1">Old leaves</tissue>
    </source>
</reference>
<evidence type="ECO:0000313" key="1">
    <source>
        <dbReference type="EMBL" id="KAK8496777.1"/>
    </source>
</evidence>
<accession>A0ABR2ASM3</accession>
<evidence type="ECO:0000313" key="2">
    <source>
        <dbReference type="Proteomes" id="UP001472677"/>
    </source>
</evidence>
<keyword evidence="2" id="KW-1185">Reference proteome</keyword>
<name>A0ABR2ASM3_9ROSI</name>
<organism evidence="1 2">
    <name type="scientific">Hibiscus sabdariffa</name>
    <name type="common">roselle</name>
    <dbReference type="NCBI Taxonomy" id="183260"/>
    <lineage>
        <taxon>Eukaryota</taxon>
        <taxon>Viridiplantae</taxon>
        <taxon>Streptophyta</taxon>
        <taxon>Embryophyta</taxon>
        <taxon>Tracheophyta</taxon>
        <taxon>Spermatophyta</taxon>
        <taxon>Magnoliopsida</taxon>
        <taxon>eudicotyledons</taxon>
        <taxon>Gunneridae</taxon>
        <taxon>Pentapetalae</taxon>
        <taxon>rosids</taxon>
        <taxon>malvids</taxon>
        <taxon>Malvales</taxon>
        <taxon>Malvaceae</taxon>
        <taxon>Malvoideae</taxon>
        <taxon>Hibiscus</taxon>
    </lineage>
</organism>
<gene>
    <name evidence="1" type="ORF">V6N12_044685</name>
</gene>
<dbReference type="EMBL" id="JBBPBM010000347">
    <property type="protein sequence ID" value="KAK8496777.1"/>
    <property type="molecule type" value="Genomic_DNA"/>
</dbReference>
<comment type="caution">
    <text evidence="1">The sequence shown here is derived from an EMBL/GenBank/DDBJ whole genome shotgun (WGS) entry which is preliminary data.</text>
</comment>
<sequence length="85" mass="9564">MVDSVLVHDETEDFRNLLKVLGEVEEFYDCIGRIIGIMVLELLAHNSLQIQSTVHESMEYHFLEIHPPTGCNPSSNTEHASQAAL</sequence>